<dbReference type="SUPFAM" id="SSF53649">
    <property type="entry name" value="Alkaline phosphatase-like"/>
    <property type="match status" value="1"/>
</dbReference>
<comment type="cofactor">
    <cofactor evidence="14">
        <name>Mg(2+)</name>
        <dbReference type="ChEBI" id="CHEBI:18420"/>
    </cofactor>
    <text evidence="14">Binds 1 Mg(2+) ion.</text>
</comment>
<evidence type="ECO:0000256" key="12">
    <source>
        <dbReference type="ARBA" id="ARBA00023288"/>
    </source>
</evidence>
<gene>
    <name evidence="17" type="primary">Dvir\GJ15058</name>
    <name evidence="17" type="ORF">Dvir_GJ15058</name>
</gene>
<dbReference type="OMA" id="HLPYDGD"/>
<keyword evidence="5" id="KW-0336">GPI-anchor</keyword>
<feature type="binding site" evidence="14">
    <location>
        <position position="480"/>
    </location>
    <ligand>
        <name>Zn(2+)</name>
        <dbReference type="ChEBI" id="CHEBI:29105"/>
        <label>2</label>
    </ligand>
</feature>
<dbReference type="OrthoDB" id="5818554at2759"/>
<feature type="active site" description="Phosphoserine intermediate" evidence="13">
    <location>
        <position position="127"/>
    </location>
</feature>
<dbReference type="HOGENOM" id="CLU_008539_4_0_1"/>
<dbReference type="FunCoup" id="B4MFI6">
    <property type="interactions" value="147"/>
</dbReference>
<evidence type="ECO:0000313" key="17">
    <source>
        <dbReference type="EMBL" id="EDW57157.1"/>
    </source>
</evidence>
<proteinExistence type="inferred from homology"/>
<feature type="binding site" evidence="14">
    <location>
        <position position="83"/>
    </location>
    <ligand>
        <name>Zn(2+)</name>
        <dbReference type="ChEBI" id="CHEBI:29105"/>
        <label>2</label>
    </ligand>
</feature>
<evidence type="ECO:0000256" key="6">
    <source>
        <dbReference type="ARBA" id="ARBA00022723"/>
    </source>
</evidence>
<evidence type="ECO:0000313" key="18">
    <source>
        <dbReference type="Proteomes" id="UP000008792"/>
    </source>
</evidence>
<evidence type="ECO:0000256" key="1">
    <source>
        <dbReference type="ARBA" id="ARBA00004609"/>
    </source>
</evidence>
<keyword evidence="8 14" id="KW-0862">Zinc</keyword>
<dbReference type="InterPro" id="IPR017850">
    <property type="entry name" value="Alkaline_phosphatase_core_sf"/>
</dbReference>
<feature type="binding site" evidence="14">
    <location>
        <position position="83"/>
    </location>
    <ligand>
        <name>Mg(2+)</name>
        <dbReference type="ChEBI" id="CHEBI:18420"/>
    </ligand>
</feature>
<dbReference type="AlphaFoldDB" id="B4MFI6"/>
<feature type="chain" id="PRO_5002817930" description="alkaline phosphatase" evidence="16">
    <location>
        <begin position="24"/>
        <end position="524"/>
    </location>
</feature>
<evidence type="ECO:0000256" key="4">
    <source>
        <dbReference type="ARBA" id="ARBA00022475"/>
    </source>
</evidence>
<dbReference type="PANTHER" id="PTHR11596">
    <property type="entry name" value="ALKALINE PHOSPHATASE"/>
    <property type="match status" value="1"/>
</dbReference>
<dbReference type="InParanoid" id="B4MFI6"/>
<dbReference type="Pfam" id="PF00245">
    <property type="entry name" value="Alk_phosphatase"/>
    <property type="match status" value="1"/>
</dbReference>
<keyword evidence="18" id="KW-1185">Reference proteome</keyword>
<keyword evidence="12" id="KW-0449">Lipoprotein</keyword>
<keyword evidence="11" id="KW-0325">Glycoprotein</keyword>
<evidence type="ECO:0000256" key="9">
    <source>
        <dbReference type="ARBA" id="ARBA00022842"/>
    </source>
</evidence>
<evidence type="ECO:0000256" key="10">
    <source>
        <dbReference type="ARBA" id="ARBA00023136"/>
    </source>
</evidence>
<dbReference type="InterPro" id="IPR001952">
    <property type="entry name" value="Alkaline_phosphatase"/>
</dbReference>
<evidence type="ECO:0000256" key="5">
    <source>
        <dbReference type="ARBA" id="ARBA00022622"/>
    </source>
</evidence>
<evidence type="ECO:0000256" key="7">
    <source>
        <dbReference type="ARBA" id="ARBA00022801"/>
    </source>
</evidence>
<dbReference type="STRING" id="7244.B4MFI6"/>
<protein>
    <recommendedName>
        <fullName evidence="3">alkaline phosphatase</fullName>
        <ecNumber evidence="3">3.1.3.1</ecNumber>
    </recommendedName>
</protein>
<evidence type="ECO:0000256" key="16">
    <source>
        <dbReference type="SAM" id="SignalP"/>
    </source>
</evidence>
<dbReference type="PhylomeDB" id="B4MFI6"/>
<dbReference type="CDD" id="cd16012">
    <property type="entry name" value="ALP"/>
    <property type="match status" value="1"/>
</dbReference>
<keyword evidence="4" id="KW-1003">Cell membrane</keyword>
<feature type="binding site" evidence="14">
    <location>
        <position position="356"/>
    </location>
    <ligand>
        <name>Mg(2+)</name>
        <dbReference type="ChEBI" id="CHEBI:18420"/>
    </ligand>
</feature>
<feature type="signal peptide" evidence="16">
    <location>
        <begin position="1"/>
        <end position="23"/>
    </location>
</feature>
<dbReference type="GO" id="GO:0098552">
    <property type="term" value="C:side of membrane"/>
    <property type="evidence" value="ECO:0007669"/>
    <property type="project" value="UniProtKB-KW"/>
</dbReference>
<feature type="binding site" evidence="14">
    <location>
        <position position="402"/>
    </location>
    <ligand>
        <name>Zn(2+)</name>
        <dbReference type="ChEBI" id="CHEBI:29105"/>
        <label>2</label>
    </ligand>
</feature>
<dbReference type="PRINTS" id="PR00113">
    <property type="entry name" value="ALKPHPHTASE"/>
</dbReference>
<keyword evidence="16" id="KW-0732">Signal</keyword>
<keyword evidence="6 14" id="KW-0479">Metal-binding</keyword>
<organism evidence="17 18">
    <name type="scientific">Drosophila virilis</name>
    <name type="common">Fruit fly</name>
    <dbReference type="NCBI Taxonomy" id="7244"/>
    <lineage>
        <taxon>Eukaryota</taxon>
        <taxon>Metazoa</taxon>
        <taxon>Ecdysozoa</taxon>
        <taxon>Arthropoda</taxon>
        <taxon>Hexapoda</taxon>
        <taxon>Insecta</taxon>
        <taxon>Pterygota</taxon>
        <taxon>Neoptera</taxon>
        <taxon>Endopterygota</taxon>
        <taxon>Diptera</taxon>
        <taxon>Brachycera</taxon>
        <taxon>Muscomorpha</taxon>
        <taxon>Ephydroidea</taxon>
        <taxon>Drosophilidae</taxon>
        <taxon>Drosophila</taxon>
    </lineage>
</organism>
<dbReference type="EMBL" id="CH940667">
    <property type="protein sequence ID" value="EDW57157.1"/>
    <property type="molecule type" value="Genomic_DNA"/>
</dbReference>
<dbReference type="eggNOG" id="KOG4126">
    <property type="taxonomic scope" value="Eukaryota"/>
</dbReference>
<sequence length="524" mass="57811">MGQYYRICLLLASALLLLAVVQAEKDQQHARSASRVSPALKYEQETESSYWREKAQSTLAAKLAALEALQTKQAKNVIMFLGDGMSVHTVTATRNLLGDSSEKVYFEQFPYTGLAKTYCVNRQVADSACTSTAYLGGVKGNYGTIGVNANVPRYDCKAAYVTEDQVDSIAKWAQDAGKDAGFVTTARVTHASPAGMYAHIADRNWENDAEVSEAQCDPEESIDIARQLVEWEVGKRLKVILGGGKQNFLDRSMRDEVGHPGYRQDGRNLIKDWLADKQAQNASASYVWSRKGLTQLDLDNTDYLLGLFANGHLPYDGDRARSPRNSHLADPSLTELTEAALRVLRRNEQGYFLFVEGARIDMAHHSNYARRSLEDTAEFARAVQRAREMTDESDTLIVVTSDHSHVMTINGYPLREQAITGLANKLADDELPYNILSYANGPGFDGTYNKAEGRKRITQQHTEHPLYVSPAMVPLNADTHGGDDVAVFASGPYAQYFSGNYEQSNIPALMARAAAIGPYANVQP</sequence>
<evidence type="ECO:0000256" key="15">
    <source>
        <dbReference type="RuleBase" id="RU003946"/>
    </source>
</evidence>
<dbReference type="GO" id="GO:0046872">
    <property type="term" value="F:metal ion binding"/>
    <property type="evidence" value="ECO:0007669"/>
    <property type="project" value="UniProtKB-KW"/>
</dbReference>
<dbReference type="PANTHER" id="PTHR11596:SF91">
    <property type="entry name" value="ALKALINE PHOSPHATASE-RELATED"/>
    <property type="match status" value="1"/>
</dbReference>
<dbReference type="EC" id="3.1.3.1" evidence="3"/>
<dbReference type="SMR" id="B4MFI6"/>
<dbReference type="Gene3D" id="3.40.720.10">
    <property type="entry name" value="Alkaline Phosphatase, subunit A"/>
    <property type="match status" value="1"/>
</dbReference>
<dbReference type="SMART" id="SM00098">
    <property type="entry name" value="alkPPc"/>
    <property type="match status" value="1"/>
</dbReference>
<evidence type="ECO:0000256" key="3">
    <source>
        <dbReference type="ARBA" id="ARBA00012647"/>
    </source>
</evidence>
<evidence type="ECO:0000256" key="8">
    <source>
        <dbReference type="ARBA" id="ARBA00022833"/>
    </source>
</evidence>
<feature type="binding site" evidence="14">
    <location>
        <position position="192"/>
    </location>
    <ligand>
        <name>Mg(2+)</name>
        <dbReference type="ChEBI" id="CHEBI:18420"/>
    </ligand>
</feature>
<dbReference type="Proteomes" id="UP000008792">
    <property type="component" value="Unassembled WGS sequence"/>
</dbReference>
<evidence type="ECO:0000256" key="13">
    <source>
        <dbReference type="PIRSR" id="PIRSR601952-1"/>
    </source>
</evidence>
<reference evidence="17 18" key="1">
    <citation type="journal article" date="2007" name="Nature">
        <title>Evolution of genes and genomes on the Drosophila phylogeny.</title>
        <authorList>
            <consortium name="Drosophila 12 Genomes Consortium"/>
            <person name="Clark A.G."/>
            <person name="Eisen M.B."/>
            <person name="Smith D.R."/>
            <person name="Bergman C.M."/>
            <person name="Oliver B."/>
            <person name="Markow T.A."/>
            <person name="Kaufman T.C."/>
            <person name="Kellis M."/>
            <person name="Gelbart W."/>
            <person name="Iyer V.N."/>
            <person name="Pollard D.A."/>
            <person name="Sackton T.B."/>
            <person name="Larracuente A.M."/>
            <person name="Singh N.D."/>
            <person name="Abad J.P."/>
            <person name="Abt D.N."/>
            <person name="Adryan B."/>
            <person name="Aguade M."/>
            <person name="Akashi H."/>
            <person name="Anderson W.W."/>
            <person name="Aquadro C.F."/>
            <person name="Ardell D.H."/>
            <person name="Arguello R."/>
            <person name="Artieri C.G."/>
            <person name="Barbash D.A."/>
            <person name="Barker D."/>
            <person name="Barsanti P."/>
            <person name="Batterham P."/>
            <person name="Batzoglou S."/>
            <person name="Begun D."/>
            <person name="Bhutkar A."/>
            <person name="Blanco E."/>
            <person name="Bosak S.A."/>
            <person name="Bradley R.K."/>
            <person name="Brand A.D."/>
            <person name="Brent M.R."/>
            <person name="Brooks A.N."/>
            <person name="Brown R.H."/>
            <person name="Butlin R.K."/>
            <person name="Caggese C."/>
            <person name="Calvi B.R."/>
            <person name="Bernardo de Carvalho A."/>
            <person name="Caspi A."/>
            <person name="Castrezana S."/>
            <person name="Celniker S.E."/>
            <person name="Chang J.L."/>
            <person name="Chapple C."/>
            <person name="Chatterji S."/>
            <person name="Chinwalla A."/>
            <person name="Civetta A."/>
            <person name="Clifton S.W."/>
            <person name="Comeron J.M."/>
            <person name="Costello J.C."/>
            <person name="Coyne J.A."/>
            <person name="Daub J."/>
            <person name="David R.G."/>
            <person name="Delcher A.L."/>
            <person name="Delehaunty K."/>
            <person name="Do C.B."/>
            <person name="Ebling H."/>
            <person name="Edwards K."/>
            <person name="Eickbush T."/>
            <person name="Evans J.D."/>
            <person name="Filipski A."/>
            <person name="Findeiss S."/>
            <person name="Freyhult E."/>
            <person name="Fulton L."/>
            <person name="Fulton R."/>
            <person name="Garcia A.C."/>
            <person name="Gardiner A."/>
            <person name="Garfield D.A."/>
            <person name="Garvin B.E."/>
            <person name="Gibson G."/>
            <person name="Gilbert D."/>
            <person name="Gnerre S."/>
            <person name="Godfrey J."/>
            <person name="Good R."/>
            <person name="Gotea V."/>
            <person name="Gravely B."/>
            <person name="Greenberg A.J."/>
            <person name="Griffiths-Jones S."/>
            <person name="Gross S."/>
            <person name="Guigo R."/>
            <person name="Gustafson E.A."/>
            <person name="Haerty W."/>
            <person name="Hahn M.W."/>
            <person name="Halligan D.L."/>
            <person name="Halpern A.L."/>
            <person name="Halter G.M."/>
            <person name="Han M.V."/>
            <person name="Heger A."/>
            <person name="Hillier L."/>
            <person name="Hinrichs A.S."/>
            <person name="Holmes I."/>
            <person name="Hoskins R.A."/>
            <person name="Hubisz M.J."/>
            <person name="Hultmark D."/>
            <person name="Huntley M.A."/>
            <person name="Jaffe D.B."/>
            <person name="Jagadeeshan S."/>
            <person name="Jeck W.R."/>
            <person name="Johnson J."/>
            <person name="Jones C.D."/>
            <person name="Jordan W.C."/>
            <person name="Karpen G.H."/>
            <person name="Kataoka E."/>
            <person name="Keightley P.D."/>
            <person name="Kheradpour P."/>
            <person name="Kirkness E.F."/>
            <person name="Koerich L.B."/>
            <person name="Kristiansen K."/>
            <person name="Kudrna D."/>
            <person name="Kulathinal R.J."/>
            <person name="Kumar S."/>
            <person name="Kwok R."/>
            <person name="Lander E."/>
            <person name="Langley C.H."/>
            <person name="Lapoint R."/>
            <person name="Lazzaro B.P."/>
            <person name="Lee S.J."/>
            <person name="Levesque L."/>
            <person name="Li R."/>
            <person name="Lin C.F."/>
            <person name="Lin M.F."/>
            <person name="Lindblad-Toh K."/>
            <person name="Llopart A."/>
            <person name="Long M."/>
            <person name="Low L."/>
            <person name="Lozovsky E."/>
            <person name="Lu J."/>
            <person name="Luo M."/>
            <person name="Machado C.A."/>
            <person name="Makalowski W."/>
            <person name="Marzo M."/>
            <person name="Matsuda M."/>
            <person name="Matzkin L."/>
            <person name="McAllister B."/>
            <person name="McBride C.S."/>
            <person name="McKernan B."/>
            <person name="McKernan K."/>
            <person name="Mendez-Lago M."/>
            <person name="Minx P."/>
            <person name="Mollenhauer M.U."/>
            <person name="Montooth K."/>
            <person name="Mount S.M."/>
            <person name="Mu X."/>
            <person name="Myers E."/>
            <person name="Negre B."/>
            <person name="Newfeld S."/>
            <person name="Nielsen R."/>
            <person name="Noor M.A."/>
            <person name="O'Grady P."/>
            <person name="Pachter L."/>
            <person name="Papaceit M."/>
            <person name="Parisi M.J."/>
            <person name="Parisi M."/>
            <person name="Parts L."/>
            <person name="Pedersen J.S."/>
            <person name="Pesole G."/>
            <person name="Phillippy A.M."/>
            <person name="Ponting C.P."/>
            <person name="Pop M."/>
            <person name="Porcelli D."/>
            <person name="Powell J.R."/>
            <person name="Prohaska S."/>
            <person name="Pruitt K."/>
            <person name="Puig M."/>
            <person name="Quesneville H."/>
            <person name="Ram K.R."/>
            <person name="Rand D."/>
            <person name="Rasmussen M.D."/>
            <person name="Reed L.K."/>
            <person name="Reenan R."/>
            <person name="Reily A."/>
            <person name="Remington K.A."/>
            <person name="Rieger T.T."/>
            <person name="Ritchie M.G."/>
            <person name="Robin C."/>
            <person name="Rogers Y.H."/>
            <person name="Rohde C."/>
            <person name="Rozas J."/>
            <person name="Rubenfield M.J."/>
            <person name="Ruiz A."/>
            <person name="Russo S."/>
            <person name="Salzberg S.L."/>
            <person name="Sanchez-Gracia A."/>
            <person name="Saranga D.J."/>
            <person name="Sato H."/>
            <person name="Schaeffer S.W."/>
            <person name="Schatz M.C."/>
            <person name="Schlenke T."/>
            <person name="Schwartz R."/>
            <person name="Segarra C."/>
            <person name="Singh R.S."/>
            <person name="Sirot L."/>
            <person name="Sirota M."/>
            <person name="Sisneros N.B."/>
            <person name="Smith C.D."/>
            <person name="Smith T.F."/>
            <person name="Spieth J."/>
            <person name="Stage D.E."/>
            <person name="Stark A."/>
            <person name="Stephan W."/>
            <person name="Strausberg R.L."/>
            <person name="Strempel S."/>
            <person name="Sturgill D."/>
            <person name="Sutton G."/>
            <person name="Sutton G.G."/>
            <person name="Tao W."/>
            <person name="Teichmann S."/>
            <person name="Tobari Y.N."/>
            <person name="Tomimura Y."/>
            <person name="Tsolas J.M."/>
            <person name="Valente V.L."/>
            <person name="Venter E."/>
            <person name="Venter J.C."/>
            <person name="Vicario S."/>
            <person name="Vieira F.G."/>
            <person name="Vilella A.J."/>
            <person name="Villasante A."/>
            <person name="Walenz B."/>
            <person name="Wang J."/>
            <person name="Wasserman M."/>
            <person name="Watts T."/>
            <person name="Wilson D."/>
            <person name="Wilson R.K."/>
            <person name="Wing R.A."/>
            <person name="Wolfner M.F."/>
            <person name="Wong A."/>
            <person name="Wong G.K."/>
            <person name="Wu C.I."/>
            <person name="Wu G."/>
            <person name="Yamamoto D."/>
            <person name="Yang H.P."/>
            <person name="Yang S.P."/>
            <person name="Yorke J.A."/>
            <person name="Yoshida K."/>
            <person name="Zdobnov E."/>
            <person name="Zhang P."/>
            <person name="Zhang Y."/>
            <person name="Zimin A.V."/>
            <person name="Baldwin J."/>
            <person name="Abdouelleil A."/>
            <person name="Abdulkadir J."/>
            <person name="Abebe A."/>
            <person name="Abera B."/>
            <person name="Abreu J."/>
            <person name="Acer S.C."/>
            <person name="Aftuck L."/>
            <person name="Alexander A."/>
            <person name="An P."/>
            <person name="Anderson E."/>
            <person name="Anderson S."/>
            <person name="Arachi H."/>
            <person name="Azer M."/>
            <person name="Bachantsang P."/>
            <person name="Barry A."/>
            <person name="Bayul T."/>
            <person name="Berlin A."/>
            <person name="Bessette D."/>
            <person name="Bloom T."/>
            <person name="Blye J."/>
            <person name="Boguslavskiy L."/>
            <person name="Bonnet C."/>
            <person name="Boukhgalter B."/>
            <person name="Bourzgui I."/>
            <person name="Brown A."/>
            <person name="Cahill P."/>
            <person name="Channer S."/>
            <person name="Cheshatsang Y."/>
            <person name="Chuda L."/>
            <person name="Citroen M."/>
            <person name="Collymore A."/>
            <person name="Cooke P."/>
            <person name="Costello M."/>
            <person name="D'Aco K."/>
            <person name="Daza R."/>
            <person name="De Haan G."/>
            <person name="DeGray S."/>
            <person name="DeMaso C."/>
            <person name="Dhargay N."/>
            <person name="Dooley K."/>
            <person name="Dooley E."/>
            <person name="Doricent M."/>
            <person name="Dorje P."/>
            <person name="Dorjee K."/>
            <person name="Dupes A."/>
            <person name="Elong R."/>
            <person name="Falk J."/>
            <person name="Farina A."/>
            <person name="Faro S."/>
            <person name="Ferguson D."/>
            <person name="Fisher S."/>
            <person name="Foley C.D."/>
            <person name="Franke A."/>
            <person name="Friedrich D."/>
            <person name="Gadbois L."/>
            <person name="Gearin G."/>
            <person name="Gearin C.R."/>
            <person name="Giannoukos G."/>
            <person name="Goode T."/>
            <person name="Graham J."/>
            <person name="Grandbois E."/>
            <person name="Grewal S."/>
            <person name="Gyaltsen K."/>
            <person name="Hafez N."/>
            <person name="Hagos B."/>
            <person name="Hall J."/>
            <person name="Henson C."/>
            <person name="Hollinger A."/>
            <person name="Honan T."/>
            <person name="Huard M.D."/>
            <person name="Hughes L."/>
            <person name="Hurhula B."/>
            <person name="Husby M.E."/>
            <person name="Kamat A."/>
            <person name="Kanga B."/>
            <person name="Kashin S."/>
            <person name="Khazanovich D."/>
            <person name="Kisner P."/>
            <person name="Lance K."/>
            <person name="Lara M."/>
            <person name="Lee W."/>
            <person name="Lennon N."/>
            <person name="Letendre F."/>
            <person name="LeVine R."/>
            <person name="Lipovsky A."/>
            <person name="Liu X."/>
            <person name="Liu J."/>
            <person name="Liu S."/>
            <person name="Lokyitsang T."/>
            <person name="Lokyitsang Y."/>
            <person name="Lubonja R."/>
            <person name="Lui A."/>
            <person name="MacDonald P."/>
            <person name="Magnisalis V."/>
            <person name="Maru K."/>
            <person name="Matthews C."/>
            <person name="McCusker W."/>
            <person name="McDonough S."/>
            <person name="Mehta T."/>
            <person name="Meldrim J."/>
            <person name="Meneus L."/>
            <person name="Mihai O."/>
            <person name="Mihalev A."/>
            <person name="Mihova T."/>
            <person name="Mittelman R."/>
            <person name="Mlenga V."/>
            <person name="Montmayeur A."/>
            <person name="Mulrain L."/>
            <person name="Navidi A."/>
            <person name="Naylor J."/>
            <person name="Negash T."/>
            <person name="Nguyen T."/>
            <person name="Nguyen N."/>
            <person name="Nicol R."/>
            <person name="Norbu C."/>
            <person name="Norbu N."/>
            <person name="Novod N."/>
            <person name="O'Neill B."/>
            <person name="Osman S."/>
            <person name="Markiewicz E."/>
            <person name="Oyono O.L."/>
            <person name="Patti C."/>
            <person name="Phunkhang P."/>
            <person name="Pierre F."/>
            <person name="Priest M."/>
            <person name="Raghuraman S."/>
            <person name="Rege F."/>
            <person name="Reyes R."/>
            <person name="Rise C."/>
            <person name="Rogov P."/>
            <person name="Ross K."/>
            <person name="Ryan E."/>
            <person name="Settipalli S."/>
            <person name="Shea T."/>
            <person name="Sherpa N."/>
            <person name="Shi L."/>
            <person name="Shih D."/>
            <person name="Sparrow T."/>
            <person name="Spaulding J."/>
            <person name="Stalker J."/>
            <person name="Stange-Thomann N."/>
            <person name="Stavropoulos S."/>
            <person name="Stone C."/>
            <person name="Strader C."/>
            <person name="Tesfaye S."/>
            <person name="Thomson T."/>
            <person name="Thoulutsang Y."/>
            <person name="Thoulutsang D."/>
            <person name="Topham K."/>
            <person name="Topping I."/>
            <person name="Tsamla T."/>
            <person name="Vassiliev H."/>
            <person name="Vo A."/>
            <person name="Wangchuk T."/>
            <person name="Wangdi T."/>
            <person name="Weiand M."/>
            <person name="Wilkinson J."/>
            <person name="Wilson A."/>
            <person name="Yadav S."/>
            <person name="Young G."/>
            <person name="Yu Q."/>
            <person name="Zembek L."/>
            <person name="Zhong D."/>
            <person name="Zimmer A."/>
            <person name="Zwirko Z."/>
            <person name="Jaffe D.B."/>
            <person name="Alvarez P."/>
            <person name="Brockman W."/>
            <person name="Butler J."/>
            <person name="Chin C."/>
            <person name="Gnerre S."/>
            <person name="Grabherr M."/>
            <person name="Kleber M."/>
            <person name="Mauceli E."/>
            <person name="MacCallum I."/>
        </authorList>
    </citation>
    <scope>NUCLEOTIDE SEQUENCE [LARGE SCALE GENOMIC DNA]</scope>
    <source>
        <strain evidence="18">Tucson 15010-1051.87</strain>
    </source>
</reference>
<comment type="subcellular location">
    <subcellularLocation>
        <location evidence="1">Cell membrane</location>
        <topology evidence="1">Lipid-anchor</topology>
        <topology evidence="1">GPI-anchor</topology>
    </subcellularLocation>
</comment>
<evidence type="ECO:0000256" key="11">
    <source>
        <dbReference type="ARBA" id="ARBA00023180"/>
    </source>
</evidence>
<dbReference type="KEGG" id="dvi:6636461"/>
<name>B4MFI6_DROVI</name>
<feature type="binding site" evidence="14">
    <location>
        <position position="361"/>
    </location>
    <ligand>
        <name>Zn(2+)</name>
        <dbReference type="ChEBI" id="CHEBI:29105"/>
        <label>2</label>
    </ligand>
</feature>
<keyword evidence="10" id="KW-0472">Membrane</keyword>
<comment type="similarity">
    <text evidence="2 15">Belongs to the alkaline phosphatase family.</text>
</comment>
<accession>B4MFI6</accession>
<evidence type="ECO:0000256" key="2">
    <source>
        <dbReference type="ARBA" id="ARBA00005984"/>
    </source>
</evidence>
<dbReference type="GO" id="GO:0005886">
    <property type="term" value="C:plasma membrane"/>
    <property type="evidence" value="ECO:0007669"/>
    <property type="project" value="UniProtKB-SubCell"/>
</dbReference>
<feature type="binding site" evidence="14">
    <location>
        <position position="190"/>
    </location>
    <ligand>
        <name>Mg(2+)</name>
        <dbReference type="ChEBI" id="CHEBI:18420"/>
    </ligand>
</feature>
<dbReference type="GO" id="GO:0004035">
    <property type="term" value="F:alkaline phosphatase activity"/>
    <property type="evidence" value="ECO:0007669"/>
    <property type="project" value="UniProtKB-EC"/>
</dbReference>
<dbReference type="FunFam" id="3.40.720.10:FF:000008">
    <property type="entry name" value="Alkaline phosphatase"/>
    <property type="match status" value="1"/>
</dbReference>
<evidence type="ECO:0000256" key="14">
    <source>
        <dbReference type="PIRSR" id="PIRSR601952-2"/>
    </source>
</evidence>
<comment type="cofactor">
    <cofactor evidence="14">
        <name>Zn(2+)</name>
        <dbReference type="ChEBI" id="CHEBI:29105"/>
    </cofactor>
    <text evidence="14">Binds 2 Zn(2+) ions.</text>
</comment>
<feature type="binding site" evidence="14">
    <location>
        <position position="365"/>
    </location>
    <ligand>
        <name>Zn(2+)</name>
        <dbReference type="ChEBI" id="CHEBI:29105"/>
        <label>2</label>
    </ligand>
</feature>
<feature type="binding site" evidence="14">
    <location>
        <position position="403"/>
    </location>
    <ligand>
        <name>Zn(2+)</name>
        <dbReference type="ChEBI" id="CHEBI:29105"/>
        <label>2</label>
    </ligand>
</feature>
<keyword evidence="9 14" id="KW-0460">Magnesium</keyword>
<keyword evidence="7 17" id="KW-0378">Hydrolase</keyword>